<keyword evidence="2" id="KW-1185">Reference proteome</keyword>
<dbReference type="RefSeq" id="WP_202767606.1">
    <property type="nucleotide sequence ID" value="NZ_JAESWA010000022.1"/>
</dbReference>
<organism evidence="1 2">
    <name type="scientific">Clostridium paridis</name>
    <dbReference type="NCBI Taxonomy" id="2803863"/>
    <lineage>
        <taxon>Bacteria</taxon>
        <taxon>Bacillati</taxon>
        <taxon>Bacillota</taxon>
        <taxon>Clostridia</taxon>
        <taxon>Eubacteriales</taxon>
        <taxon>Clostridiaceae</taxon>
        <taxon>Clostridium</taxon>
    </lineage>
</organism>
<dbReference type="EMBL" id="JAESWA010000022">
    <property type="protein sequence ID" value="MBL4932238.1"/>
    <property type="molecule type" value="Genomic_DNA"/>
</dbReference>
<dbReference type="AlphaFoldDB" id="A0A937FHQ6"/>
<comment type="caution">
    <text evidence="1">The sequence shown here is derived from an EMBL/GenBank/DDBJ whole genome shotgun (WGS) entry which is preliminary data.</text>
</comment>
<sequence>MKKVIVILVLSLLISIGGISYGYIKSTALEKFTVSQDGNVLTDENGQEYILDKDFCTSLEAISFQKEFGKTNSDGKIYEIDGQEDHNWIAFSASSEMSILSLYHKKEISSFSLSKDDINEIRLISNKGVKQSLGVPISTTSDSNIIKEFSSSITESGSPQEIKLDKIMSLQILSKEYAGIAYRINIVITNDNKVFLSKDDGSNFILAGNSLSKWILSIITPSK</sequence>
<evidence type="ECO:0000313" key="2">
    <source>
        <dbReference type="Proteomes" id="UP000623681"/>
    </source>
</evidence>
<reference evidence="1" key="1">
    <citation type="submission" date="2021-01" db="EMBL/GenBank/DDBJ databases">
        <title>Genome public.</title>
        <authorList>
            <person name="Liu C."/>
            <person name="Sun Q."/>
        </authorList>
    </citation>
    <scope>NUCLEOTIDE SEQUENCE</scope>
    <source>
        <strain evidence="1">YIM B02565</strain>
    </source>
</reference>
<proteinExistence type="predicted"/>
<evidence type="ECO:0000313" key="1">
    <source>
        <dbReference type="EMBL" id="MBL4932238.1"/>
    </source>
</evidence>
<protein>
    <submittedName>
        <fullName evidence="1">Uncharacterized protein</fullName>
    </submittedName>
</protein>
<name>A0A937FHQ6_9CLOT</name>
<gene>
    <name evidence="1" type="ORF">JK634_10505</name>
</gene>
<dbReference type="Proteomes" id="UP000623681">
    <property type="component" value="Unassembled WGS sequence"/>
</dbReference>
<accession>A0A937FHQ6</accession>